<dbReference type="Gene3D" id="3.90.550.10">
    <property type="entry name" value="Spore Coat Polysaccharide Biosynthesis Protein SpsA, Chain A"/>
    <property type="match status" value="1"/>
</dbReference>
<accession>A0A7X9NRF5</accession>
<proteinExistence type="predicted"/>
<feature type="region of interest" description="Disordered" evidence="1">
    <location>
        <begin position="402"/>
        <end position="433"/>
    </location>
</feature>
<gene>
    <name evidence="3" type="ORF">HF844_06535</name>
</gene>
<dbReference type="SUPFAM" id="SSF53448">
    <property type="entry name" value="Nucleotide-diphospho-sugar transferases"/>
    <property type="match status" value="1"/>
</dbReference>
<dbReference type="InterPro" id="IPR001173">
    <property type="entry name" value="Glyco_trans_2-like"/>
</dbReference>
<feature type="compositionally biased region" description="Basic and acidic residues" evidence="1">
    <location>
        <begin position="403"/>
        <end position="431"/>
    </location>
</feature>
<evidence type="ECO:0000259" key="2">
    <source>
        <dbReference type="Pfam" id="PF00535"/>
    </source>
</evidence>
<evidence type="ECO:0000313" key="4">
    <source>
        <dbReference type="Proteomes" id="UP000588369"/>
    </source>
</evidence>
<keyword evidence="3" id="KW-0808">Transferase</keyword>
<dbReference type="Pfam" id="PF00535">
    <property type="entry name" value="Glycos_transf_2"/>
    <property type="match status" value="1"/>
</dbReference>
<evidence type="ECO:0000256" key="1">
    <source>
        <dbReference type="SAM" id="MobiDB-lite"/>
    </source>
</evidence>
<comment type="caution">
    <text evidence="3">The sequence shown here is derived from an EMBL/GenBank/DDBJ whole genome shotgun (WGS) entry which is preliminary data.</text>
</comment>
<reference evidence="3 4" key="1">
    <citation type="submission" date="2020-04" db="EMBL/GenBank/DDBJ databases">
        <authorList>
            <person name="Hitch T.C.A."/>
            <person name="Wylensek D."/>
            <person name="Clavel T."/>
        </authorList>
    </citation>
    <scope>NUCLEOTIDE SEQUENCE [LARGE SCALE GENOMIC DNA]</scope>
    <source>
        <strain evidence="3 4">BSM-130-P53-3C</strain>
    </source>
</reference>
<dbReference type="EMBL" id="JABAGI010000009">
    <property type="protein sequence ID" value="NME62453.1"/>
    <property type="molecule type" value="Genomic_DNA"/>
</dbReference>
<protein>
    <submittedName>
        <fullName evidence="3">Glycosyltransferase</fullName>
    </submittedName>
</protein>
<feature type="domain" description="Glycosyltransferase 2-like" evidence="2">
    <location>
        <begin position="29"/>
        <end position="156"/>
    </location>
</feature>
<organism evidence="3 4">
    <name type="scientific">Bifidobacterium thermophilum</name>
    <dbReference type="NCBI Taxonomy" id="33905"/>
    <lineage>
        <taxon>Bacteria</taxon>
        <taxon>Bacillati</taxon>
        <taxon>Actinomycetota</taxon>
        <taxon>Actinomycetes</taxon>
        <taxon>Bifidobacteriales</taxon>
        <taxon>Bifidobacteriaceae</taxon>
        <taxon>Bifidobacterium</taxon>
    </lineage>
</organism>
<dbReference type="Proteomes" id="UP000588369">
    <property type="component" value="Unassembled WGS sequence"/>
</dbReference>
<sequence>MIFLPVIEIQRGGDKAAVKESVVKHPFISFVVIAYNESACIERCLDSLKAQTSPDFEAIVVDDASTDSSADIIEASISGDRRFKLIKKSQNGGAHLARKTGVSRATGEYVIFVDGDDEISPELVKILKAVSSSRPDIDIWRFGINVKAEGDANQQQAYATERMFNDAFGEEHGTTILMNTFSDTLQNKEVWSVCVCMIKHELCVRAFMMMTDSRLGYMEDSYEFFILVSEATSLYNITDVRGLQYHIGAGRSGRSPIAYPAYTRWVTEVYEMVNELNCYVTHKSGRGVLSQCLEWLKLQYLAILGNEWVIRLNSADQTLAIDFMRDCIGDSDTLRLLLPPLVARCNWILQQEDYIPQEGEEYYRWAKEFQKIDRALPSQELSEQRENARKVVAEVASRVKSNKLKEQSKREQERLQEKEAEQRRREAENKRYFSPPSSRFRRIEKRLAPDGTFRGNLRVVFAERLHGNTDWQP</sequence>
<dbReference type="PANTHER" id="PTHR43630:SF2">
    <property type="entry name" value="GLYCOSYLTRANSFERASE"/>
    <property type="match status" value="1"/>
</dbReference>
<name>A0A7X9NRF5_9BIFI</name>
<dbReference type="RefSeq" id="WP_168984364.1">
    <property type="nucleotide sequence ID" value="NZ_JABAGI010000009.1"/>
</dbReference>
<dbReference type="CDD" id="cd00761">
    <property type="entry name" value="Glyco_tranf_GTA_type"/>
    <property type="match status" value="1"/>
</dbReference>
<dbReference type="InterPro" id="IPR029044">
    <property type="entry name" value="Nucleotide-diphossugar_trans"/>
</dbReference>
<evidence type="ECO:0000313" key="3">
    <source>
        <dbReference type="EMBL" id="NME62453.1"/>
    </source>
</evidence>
<dbReference type="GO" id="GO:0016740">
    <property type="term" value="F:transferase activity"/>
    <property type="evidence" value="ECO:0007669"/>
    <property type="project" value="UniProtKB-KW"/>
</dbReference>
<dbReference type="AlphaFoldDB" id="A0A7X9NRF5"/>
<dbReference type="PANTHER" id="PTHR43630">
    <property type="entry name" value="POLY-BETA-1,6-N-ACETYL-D-GLUCOSAMINE SYNTHASE"/>
    <property type="match status" value="1"/>
</dbReference>